<reference evidence="1" key="1">
    <citation type="submission" date="2022-05" db="EMBL/GenBank/DDBJ databases">
        <title>Chromosome-level genome of Chaenocephalus aceratus.</title>
        <authorList>
            <person name="Park H."/>
        </authorList>
    </citation>
    <scope>NUCLEOTIDE SEQUENCE</scope>
    <source>
        <strain evidence="1">KU_202001</strain>
    </source>
</reference>
<accession>A0ACB9XJG7</accession>
<dbReference type="EMBL" id="CM043789">
    <property type="protein sequence ID" value="KAI4826812.1"/>
    <property type="molecule type" value="Genomic_DNA"/>
</dbReference>
<protein>
    <submittedName>
        <fullName evidence="1">Uncharacterized protein</fullName>
    </submittedName>
</protein>
<evidence type="ECO:0000313" key="1">
    <source>
        <dbReference type="EMBL" id="KAI4826812.1"/>
    </source>
</evidence>
<organism evidence="1 2">
    <name type="scientific">Chaenocephalus aceratus</name>
    <name type="common">Blackfin icefish</name>
    <name type="synonym">Chaenichthys aceratus</name>
    <dbReference type="NCBI Taxonomy" id="36190"/>
    <lineage>
        <taxon>Eukaryota</taxon>
        <taxon>Metazoa</taxon>
        <taxon>Chordata</taxon>
        <taxon>Craniata</taxon>
        <taxon>Vertebrata</taxon>
        <taxon>Euteleostomi</taxon>
        <taxon>Actinopterygii</taxon>
        <taxon>Neopterygii</taxon>
        <taxon>Teleostei</taxon>
        <taxon>Neoteleostei</taxon>
        <taxon>Acanthomorphata</taxon>
        <taxon>Eupercaria</taxon>
        <taxon>Perciformes</taxon>
        <taxon>Notothenioidei</taxon>
        <taxon>Channichthyidae</taxon>
        <taxon>Chaenocephalus</taxon>
    </lineage>
</organism>
<keyword evidence="2" id="KW-1185">Reference proteome</keyword>
<gene>
    <name evidence="1" type="ORF">KUCAC02_030243</name>
</gene>
<comment type="caution">
    <text evidence="1">The sequence shown here is derived from an EMBL/GenBank/DDBJ whole genome shotgun (WGS) entry which is preliminary data.</text>
</comment>
<proteinExistence type="predicted"/>
<evidence type="ECO:0000313" key="2">
    <source>
        <dbReference type="Proteomes" id="UP001057452"/>
    </source>
</evidence>
<sequence>MCKDTTEETYGTAIFPPSYSGHGWTLDTASLSASVEGIVDKEPLQSVSVTTDYNRSVRSPAAAVMHLHDWSEEDVTDL</sequence>
<dbReference type="Proteomes" id="UP001057452">
    <property type="component" value="Chromosome 5"/>
</dbReference>
<name>A0ACB9XJG7_CHAAC</name>